<evidence type="ECO:0000256" key="8">
    <source>
        <dbReference type="ARBA" id="ARBA00060041"/>
    </source>
</evidence>
<evidence type="ECO:0000256" key="9">
    <source>
        <dbReference type="ARBA" id="ARBA00061532"/>
    </source>
</evidence>
<evidence type="ECO:0000256" key="10">
    <source>
        <dbReference type="HAMAP-Rule" id="MF_02078"/>
    </source>
</evidence>
<comment type="similarity">
    <text evidence="9 10 11">Belongs to the MurJ/MviN family.</text>
</comment>
<evidence type="ECO:0000256" key="7">
    <source>
        <dbReference type="ARBA" id="ARBA00023136"/>
    </source>
</evidence>
<gene>
    <name evidence="10 12" type="primary">murJ</name>
    <name evidence="12" type="ORF">KCG44_10685</name>
</gene>
<dbReference type="CDD" id="cd13123">
    <property type="entry name" value="MATE_MurJ_like"/>
    <property type="match status" value="1"/>
</dbReference>
<feature type="transmembrane region" description="Helical" evidence="10">
    <location>
        <begin position="354"/>
        <end position="375"/>
    </location>
</feature>
<proteinExistence type="inferred from homology"/>
<keyword evidence="10 11" id="KW-0961">Cell wall biogenesis/degradation</keyword>
<accession>A0ABS6SFQ3</accession>
<feature type="transmembrane region" description="Helical" evidence="10">
    <location>
        <begin position="191"/>
        <end position="213"/>
    </location>
</feature>
<keyword evidence="3 10" id="KW-0812">Transmembrane</keyword>
<keyword evidence="13" id="KW-1185">Reference proteome</keyword>
<dbReference type="NCBIfam" id="TIGR01695">
    <property type="entry name" value="murJ_mviN"/>
    <property type="match status" value="1"/>
</dbReference>
<dbReference type="RefSeq" id="WP_218446073.1">
    <property type="nucleotide sequence ID" value="NZ_JAGSPA010000003.1"/>
</dbReference>
<feature type="transmembrane region" description="Helical" evidence="10">
    <location>
        <begin position="321"/>
        <end position="342"/>
    </location>
</feature>
<dbReference type="EMBL" id="JAGSPA010000003">
    <property type="protein sequence ID" value="MBV7257248.1"/>
    <property type="molecule type" value="Genomic_DNA"/>
</dbReference>
<dbReference type="InterPro" id="IPR051050">
    <property type="entry name" value="Lipid_II_flippase_MurJ/MviN"/>
</dbReference>
<feature type="transmembrane region" description="Helical" evidence="10">
    <location>
        <begin position="387"/>
        <end position="407"/>
    </location>
</feature>
<feature type="transmembrane region" description="Helical" evidence="10">
    <location>
        <begin position="158"/>
        <end position="179"/>
    </location>
</feature>
<keyword evidence="5 10" id="KW-0573">Peptidoglycan synthesis</keyword>
<feature type="transmembrane region" description="Helical" evidence="10">
    <location>
        <begin position="279"/>
        <end position="300"/>
    </location>
</feature>
<keyword evidence="10" id="KW-0997">Cell inner membrane</keyword>
<dbReference type="Proteomes" id="UP000722336">
    <property type="component" value="Unassembled WGS sequence"/>
</dbReference>
<evidence type="ECO:0000256" key="5">
    <source>
        <dbReference type="ARBA" id="ARBA00022984"/>
    </source>
</evidence>
<feature type="transmembrane region" description="Helical" evidence="10">
    <location>
        <begin position="234"/>
        <end position="259"/>
    </location>
</feature>
<evidence type="ECO:0000256" key="2">
    <source>
        <dbReference type="ARBA" id="ARBA00022475"/>
    </source>
</evidence>
<evidence type="ECO:0000313" key="12">
    <source>
        <dbReference type="EMBL" id="MBV7257248.1"/>
    </source>
</evidence>
<organism evidence="12 13">
    <name type="scientific">Pacificimonas pallii</name>
    <dbReference type="NCBI Taxonomy" id="2827236"/>
    <lineage>
        <taxon>Bacteria</taxon>
        <taxon>Pseudomonadati</taxon>
        <taxon>Pseudomonadota</taxon>
        <taxon>Alphaproteobacteria</taxon>
        <taxon>Sphingomonadales</taxon>
        <taxon>Sphingosinicellaceae</taxon>
        <taxon>Pacificimonas</taxon>
    </lineage>
</organism>
<name>A0ABS6SFQ3_9SPHN</name>
<feature type="transmembrane region" description="Helical" evidence="10">
    <location>
        <begin position="131"/>
        <end position="151"/>
    </location>
</feature>
<reference evidence="12 13" key="1">
    <citation type="submission" date="2021-04" db="EMBL/GenBank/DDBJ databases">
        <authorList>
            <person name="Pira H."/>
            <person name="Risdian C."/>
            <person name="Wink J."/>
        </authorList>
    </citation>
    <scope>NUCLEOTIDE SEQUENCE [LARGE SCALE GENOMIC DNA]</scope>
    <source>
        <strain evidence="12 13">WHA3</strain>
    </source>
</reference>
<feature type="transmembrane region" description="Helical" evidence="10">
    <location>
        <begin position="486"/>
        <end position="507"/>
    </location>
</feature>
<dbReference type="PANTHER" id="PTHR47019">
    <property type="entry name" value="LIPID II FLIPPASE MURJ"/>
    <property type="match status" value="1"/>
</dbReference>
<feature type="transmembrane region" description="Helical" evidence="10">
    <location>
        <begin position="88"/>
        <end position="111"/>
    </location>
</feature>
<protein>
    <recommendedName>
        <fullName evidence="10">Probable lipid II flippase MurJ</fullName>
    </recommendedName>
</protein>
<dbReference type="InterPro" id="IPR004268">
    <property type="entry name" value="MurJ"/>
</dbReference>
<evidence type="ECO:0000256" key="1">
    <source>
        <dbReference type="ARBA" id="ARBA00004651"/>
    </source>
</evidence>
<evidence type="ECO:0000256" key="6">
    <source>
        <dbReference type="ARBA" id="ARBA00022989"/>
    </source>
</evidence>
<comment type="caution">
    <text evidence="12">The sequence shown here is derived from an EMBL/GenBank/DDBJ whole genome shotgun (WGS) entry which is preliminary data.</text>
</comment>
<comment type="function">
    <text evidence="8 10 11">Involved in peptidoglycan biosynthesis. Transports lipid-linked peptidoglycan precursors from the inner to the outer leaflet of the cytoplasmic membrane.</text>
</comment>
<keyword evidence="6 10" id="KW-1133">Transmembrane helix</keyword>
<dbReference type="Pfam" id="PF03023">
    <property type="entry name" value="MurJ"/>
    <property type="match status" value="1"/>
</dbReference>
<keyword evidence="10 11" id="KW-0813">Transport</keyword>
<keyword evidence="2 10" id="KW-1003">Cell membrane</keyword>
<dbReference type="PANTHER" id="PTHR47019:SF1">
    <property type="entry name" value="LIPID II FLIPPASE MURJ"/>
    <property type="match status" value="1"/>
</dbReference>
<comment type="pathway">
    <text evidence="10">Cell wall biogenesis; peptidoglycan biosynthesis.</text>
</comment>
<dbReference type="PIRSF" id="PIRSF002869">
    <property type="entry name" value="MviN"/>
    <property type="match status" value="1"/>
</dbReference>
<sequence length="520" mass="55765">MSLIKNVGTIGGLTMVSRVFGFVRDMLLSRLLGAGTGADAFFVAFKLPNIFRRLFAEGAFSAAFVPMFSKAYHGEGGREAALTFSRQVLSVFLPILFVFTALAEIFMPWIVYAMANEYQDVPGKFGLTVDLTRITFVYLLLISLVSLLAGILNSLSKFAAAAAAPILLNICLITAVLIFGSTEPDPEFVTARALAVAVSIAGVLQFLWLLWAVHRAGIDLRVSRPRLTPQVKRLLTIILPATFGAGIYQISQFVDIFFATRLEEGAMSFLNYADRLNQLPLGVIGIALGTAILPALSRLIGRDDQEGAKRLMGTALELSMLLTIPAAVALFICAEPLVAGIFMGGRFTAEDAAMTASVMAALSAGLPAYVLIKVFTPGYYARDDTKTPVYTALAALVANIVLILLLIERLEVVALPAAAASAAWLNCVLLYIGLHRSDRFRLPTVVAGRVVKQIAAAALMGALLWWLRGLLDGNFAAGILTRMWSIAALVGGGMALYFGTLFVIGGFDKAQLAKFKRPAA</sequence>
<evidence type="ECO:0000256" key="11">
    <source>
        <dbReference type="PIRNR" id="PIRNR002869"/>
    </source>
</evidence>
<evidence type="ECO:0000256" key="4">
    <source>
        <dbReference type="ARBA" id="ARBA00022960"/>
    </source>
</evidence>
<keyword evidence="7 10" id="KW-0472">Membrane</keyword>
<keyword evidence="4 10" id="KW-0133">Cell shape</keyword>
<evidence type="ECO:0000256" key="3">
    <source>
        <dbReference type="ARBA" id="ARBA00022692"/>
    </source>
</evidence>
<comment type="subcellular location">
    <subcellularLocation>
        <location evidence="10">Cell inner membrane</location>
        <topology evidence="10">Multi-pass membrane protein</topology>
    </subcellularLocation>
    <subcellularLocation>
        <location evidence="1">Cell membrane</location>
        <topology evidence="1">Multi-pass membrane protein</topology>
    </subcellularLocation>
</comment>
<feature type="transmembrane region" description="Helical" evidence="10">
    <location>
        <begin position="446"/>
        <end position="466"/>
    </location>
</feature>
<evidence type="ECO:0000313" key="13">
    <source>
        <dbReference type="Proteomes" id="UP000722336"/>
    </source>
</evidence>
<dbReference type="HAMAP" id="MF_02078">
    <property type="entry name" value="MurJ_MviN"/>
    <property type="match status" value="1"/>
</dbReference>
<feature type="transmembrane region" description="Helical" evidence="10">
    <location>
        <begin position="413"/>
        <end position="434"/>
    </location>
</feature>